<evidence type="ECO:0000313" key="2">
    <source>
        <dbReference type="EMBL" id="KKU98573.1"/>
    </source>
</evidence>
<dbReference type="Gene3D" id="3.30.300.160">
    <property type="entry name" value="Type II secretion system, protein E, N-terminal domain"/>
    <property type="match status" value="1"/>
</dbReference>
<evidence type="ECO:0000313" key="3">
    <source>
        <dbReference type="Proteomes" id="UP000034600"/>
    </source>
</evidence>
<organism evidence="2 3">
    <name type="scientific">Candidatus Jorgensenbacteria bacterium GW2011_GWC1_48_8</name>
    <dbReference type="NCBI Taxonomy" id="1618666"/>
    <lineage>
        <taxon>Bacteria</taxon>
        <taxon>Candidatus Joergenseniibacteriota</taxon>
    </lineage>
</organism>
<accession>A0A0G1X7G6</accession>
<protein>
    <submittedName>
        <fullName evidence="2">Secretion system protein E</fullName>
    </submittedName>
</protein>
<proteinExistence type="predicted"/>
<sequence>MPNIKLVGFKKVKADELEALIAKEIRGKTSLADKVVITIYPGSTCVSAAVSAVGIAKVMPYFHIDNTCEPGAMEEFKQLTEVLKPFGFDIEWGRIKEFFPAPDFKPWSETVNVPTEDEKLEALSKELGVPRITLAEMTPDPELVDGFDYEAIKHHKIIPIKLAGVPVHLIVAMVDPRDLMAIDFMLLATGHEVLPRLCSEADFNRKLDELFRDSSPTEPVIRETKINTVVGTEANQLLRMFYFERTIVLERAFELSPNPKELQKMIGAGPQPLSWIKPESDNPTE</sequence>
<dbReference type="SUPFAM" id="SSF160246">
    <property type="entry name" value="EspE N-terminal domain-like"/>
    <property type="match status" value="1"/>
</dbReference>
<dbReference type="Pfam" id="PF05157">
    <property type="entry name" value="MshEN"/>
    <property type="match status" value="1"/>
</dbReference>
<feature type="domain" description="Type II secretion system protein GspE N-terminal" evidence="1">
    <location>
        <begin position="127"/>
        <end position="214"/>
    </location>
</feature>
<reference evidence="2 3" key="1">
    <citation type="journal article" date="2015" name="Nature">
        <title>rRNA introns, odd ribosomes, and small enigmatic genomes across a large radiation of phyla.</title>
        <authorList>
            <person name="Brown C.T."/>
            <person name="Hug L.A."/>
            <person name="Thomas B.C."/>
            <person name="Sharon I."/>
            <person name="Castelle C.J."/>
            <person name="Singh A."/>
            <person name="Wilkins M.J."/>
            <person name="Williams K.H."/>
            <person name="Banfield J.F."/>
        </authorList>
    </citation>
    <scope>NUCLEOTIDE SEQUENCE [LARGE SCALE GENOMIC DNA]</scope>
</reference>
<dbReference type="AlphaFoldDB" id="A0A0G1X7G6"/>
<comment type="caution">
    <text evidence="2">The sequence shown here is derived from an EMBL/GenBank/DDBJ whole genome shotgun (WGS) entry which is preliminary data.</text>
</comment>
<evidence type="ECO:0000259" key="1">
    <source>
        <dbReference type="Pfam" id="PF05157"/>
    </source>
</evidence>
<dbReference type="InterPro" id="IPR037257">
    <property type="entry name" value="T2SS_E_N_sf"/>
</dbReference>
<gene>
    <name evidence="2" type="ORF">UY32_C0022G0008</name>
</gene>
<dbReference type="Proteomes" id="UP000034600">
    <property type="component" value="Unassembled WGS sequence"/>
</dbReference>
<name>A0A0G1X7G6_9BACT</name>
<dbReference type="EMBL" id="LCPO01000022">
    <property type="protein sequence ID" value="KKU98573.1"/>
    <property type="molecule type" value="Genomic_DNA"/>
</dbReference>
<dbReference type="InterPro" id="IPR007831">
    <property type="entry name" value="T2SS_GspE_N"/>
</dbReference>